<dbReference type="SUPFAM" id="SSF53067">
    <property type="entry name" value="Actin-like ATPase domain"/>
    <property type="match status" value="1"/>
</dbReference>
<dbReference type="SUPFAM" id="SSF100934">
    <property type="entry name" value="Heat shock protein 70kD (HSP70), C-terminal subdomain"/>
    <property type="match status" value="1"/>
</dbReference>
<dbReference type="OMA" id="THRTRVE"/>
<dbReference type="InterPro" id="IPR018181">
    <property type="entry name" value="Heat_shock_70_CS"/>
</dbReference>
<keyword evidence="8" id="KW-1185">Reference proteome</keyword>
<organism evidence="7 8">
    <name type="scientific">Perkinsus olseni</name>
    <name type="common">Perkinsus atlanticus</name>
    <dbReference type="NCBI Taxonomy" id="32597"/>
    <lineage>
        <taxon>Eukaryota</taxon>
        <taxon>Sar</taxon>
        <taxon>Alveolata</taxon>
        <taxon>Perkinsozoa</taxon>
        <taxon>Perkinsea</taxon>
        <taxon>Perkinsida</taxon>
        <taxon>Perkinsidae</taxon>
        <taxon>Perkinsus</taxon>
    </lineage>
</organism>
<evidence type="ECO:0000256" key="1">
    <source>
        <dbReference type="ARBA" id="ARBA00007381"/>
    </source>
</evidence>
<dbReference type="GO" id="GO:0140662">
    <property type="term" value="F:ATP-dependent protein folding chaperone"/>
    <property type="evidence" value="ECO:0007669"/>
    <property type="project" value="InterPro"/>
</dbReference>
<evidence type="ECO:0000256" key="2">
    <source>
        <dbReference type="ARBA" id="ARBA00022741"/>
    </source>
</evidence>
<comment type="similarity">
    <text evidence="1">Belongs to the heat shock protein 70 family.</text>
</comment>
<dbReference type="FunFam" id="3.90.640.10:FF:000002">
    <property type="entry name" value="Heat shock 70 kDa"/>
    <property type="match status" value="1"/>
</dbReference>
<protein>
    <submittedName>
        <fullName evidence="7">70-kilodalton heat shock protein</fullName>
    </submittedName>
</protein>
<dbReference type="EMBL" id="JABANO010000842">
    <property type="protein sequence ID" value="KAF4758907.1"/>
    <property type="molecule type" value="Genomic_DNA"/>
</dbReference>
<feature type="region of interest" description="Disordered" evidence="6">
    <location>
        <begin position="374"/>
        <end position="402"/>
    </location>
</feature>
<name>A0A7J6UNY9_PEROL</name>
<dbReference type="Gene3D" id="2.60.34.10">
    <property type="entry name" value="Substrate Binding Domain Of DNAk, Chain A, domain 1"/>
    <property type="match status" value="1"/>
</dbReference>
<dbReference type="PANTHER" id="PTHR19375">
    <property type="entry name" value="HEAT SHOCK PROTEIN 70KDA"/>
    <property type="match status" value="1"/>
</dbReference>
<dbReference type="Gene3D" id="1.20.1270.10">
    <property type="match status" value="1"/>
</dbReference>
<dbReference type="FunFam" id="1.20.1270.10:FF:000016">
    <property type="entry name" value="Heat shock protein 70"/>
    <property type="match status" value="1"/>
</dbReference>
<sequence>MQDFKRKNRGKTIEGNQRAMRRLRTQCERAKRTLSSSTQATIEIDSLFEGIDYNCTLSRARFEELCMDYFRNSMGPVEKCLRDSGIDKRNVHEVVLVGGSTRIPKVQSMIQEFFNGKEPCKSINPDEAVAFGAAVQAAILTGEGSSQVQDLLLLDVTPLSLGLETAGGVMTKLIERNTTIPTKKNQTFTTYADNQPGVLIQVFEGERAMTKDNNILGKFHLDGIPPAPRGVPQIEVTFDIDANGILNVSAQDKSTGKSNQITITNEKGRLSQADIDRMVSEAEKYKAEDEANKEKIEAKNGLENYCYTLKNTVQDEKLKDKISDEDKAAIEKAVSEALDWLDKNQLAEKEEFEAKQKEVEGIVNPIMMKVYQAAGGDAGGMPEGSAPPPADGGSGPTVEEVD</sequence>
<dbReference type="FunFam" id="2.60.34.10:FF:000002">
    <property type="entry name" value="Heat shock 70 kDa"/>
    <property type="match status" value="1"/>
</dbReference>
<dbReference type="PRINTS" id="PR00301">
    <property type="entry name" value="HEATSHOCK70"/>
</dbReference>
<dbReference type="Gene3D" id="3.30.420.40">
    <property type="match status" value="2"/>
</dbReference>
<keyword evidence="4 7" id="KW-0346">Stress response</keyword>
<reference evidence="7 8" key="1">
    <citation type="submission" date="2020-04" db="EMBL/GenBank/DDBJ databases">
        <title>Perkinsus olseni comparative genomics.</title>
        <authorList>
            <person name="Bogema D.R."/>
        </authorList>
    </citation>
    <scope>NUCLEOTIDE SEQUENCE [LARGE SCALE GENOMIC DNA]</scope>
    <source>
        <strain evidence="7 8">ATCC PRA-207</strain>
    </source>
</reference>
<proteinExistence type="inferred from homology"/>
<dbReference type="InterPro" id="IPR013126">
    <property type="entry name" value="Hsp_70_fam"/>
</dbReference>
<evidence type="ECO:0000256" key="3">
    <source>
        <dbReference type="ARBA" id="ARBA00022840"/>
    </source>
</evidence>
<dbReference type="InterPro" id="IPR043129">
    <property type="entry name" value="ATPase_NBD"/>
</dbReference>
<dbReference type="PROSITE" id="PS01036">
    <property type="entry name" value="HSP70_3"/>
    <property type="match status" value="1"/>
</dbReference>
<dbReference type="AlphaFoldDB" id="A0A7J6UNY9"/>
<dbReference type="Pfam" id="PF00012">
    <property type="entry name" value="HSP70"/>
    <property type="match status" value="1"/>
</dbReference>
<evidence type="ECO:0000256" key="4">
    <source>
        <dbReference type="ARBA" id="ARBA00023016"/>
    </source>
</evidence>
<dbReference type="GO" id="GO:0005524">
    <property type="term" value="F:ATP binding"/>
    <property type="evidence" value="ECO:0007669"/>
    <property type="project" value="UniProtKB-KW"/>
</dbReference>
<evidence type="ECO:0000313" key="8">
    <source>
        <dbReference type="Proteomes" id="UP000553632"/>
    </source>
</evidence>
<accession>A0A7J6UNY9</accession>
<keyword evidence="2" id="KW-0547">Nucleotide-binding</keyword>
<keyword evidence="5" id="KW-0175">Coiled coil</keyword>
<dbReference type="Proteomes" id="UP000553632">
    <property type="component" value="Unassembled WGS sequence"/>
</dbReference>
<comment type="caution">
    <text evidence="7">The sequence shown here is derived from an EMBL/GenBank/DDBJ whole genome shotgun (WGS) entry which is preliminary data.</text>
</comment>
<feature type="coiled-coil region" evidence="5">
    <location>
        <begin position="13"/>
        <end position="40"/>
    </location>
</feature>
<dbReference type="InterPro" id="IPR029047">
    <property type="entry name" value="HSP70_peptide-bd_sf"/>
</dbReference>
<dbReference type="SUPFAM" id="SSF100920">
    <property type="entry name" value="Heat shock protein 70kD (HSP70), peptide-binding domain"/>
    <property type="match status" value="1"/>
</dbReference>
<dbReference type="Gene3D" id="3.90.640.10">
    <property type="entry name" value="Actin, Chain A, domain 4"/>
    <property type="match status" value="1"/>
</dbReference>
<evidence type="ECO:0000256" key="6">
    <source>
        <dbReference type="SAM" id="MobiDB-lite"/>
    </source>
</evidence>
<dbReference type="InterPro" id="IPR029048">
    <property type="entry name" value="HSP70_C_sf"/>
</dbReference>
<gene>
    <name evidence="7" type="primary">HSP70_1</name>
    <name evidence="7" type="ORF">FOZ63_001288</name>
</gene>
<evidence type="ECO:0000256" key="5">
    <source>
        <dbReference type="SAM" id="Coils"/>
    </source>
</evidence>
<keyword evidence="3" id="KW-0067">ATP-binding</keyword>
<evidence type="ECO:0000313" key="7">
    <source>
        <dbReference type="EMBL" id="KAF4758907.1"/>
    </source>
</evidence>